<dbReference type="FunFam" id="1.20.1250.20:FF:000011">
    <property type="entry name" value="MFS multidrug transporter, putative"/>
    <property type="match status" value="1"/>
</dbReference>
<feature type="transmembrane region" description="Helical" evidence="6">
    <location>
        <begin position="176"/>
        <end position="195"/>
    </location>
</feature>
<name>A0A175WAS9_9PEZI</name>
<feature type="transmembrane region" description="Helical" evidence="6">
    <location>
        <begin position="232"/>
        <end position="250"/>
    </location>
</feature>
<dbReference type="VEuPathDB" id="FungiDB:MMYC01_203838"/>
<dbReference type="InterPro" id="IPR020846">
    <property type="entry name" value="MFS_dom"/>
</dbReference>
<evidence type="ECO:0000313" key="8">
    <source>
        <dbReference type="EMBL" id="KXX80723.1"/>
    </source>
</evidence>
<feature type="transmembrane region" description="Helical" evidence="6">
    <location>
        <begin position="370"/>
        <end position="395"/>
    </location>
</feature>
<evidence type="ECO:0000256" key="6">
    <source>
        <dbReference type="SAM" id="Phobius"/>
    </source>
</evidence>
<feature type="compositionally biased region" description="Basic and acidic residues" evidence="5">
    <location>
        <begin position="36"/>
        <end position="50"/>
    </location>
</feature>
<feature type="transmembrane region" description="Helical" evidence="6">
    <location>
        <begin position="262"/>
        <end position="284"/>
    </location>
</feature>
<dbReference type="STRING" id="100816.A0A175WAS9"/>
<dbReference type="CDD" id="cd17323">
    <property type="entry name" value="MFS_Tpo1_MDR_like"/>
    <property type="match status" value="1"/>
</dbReference>
<evidence type="ECO:0000313" key="9">
    <source>
        <dbReference type="Proteomes" id="UP000078237"/>
    </source>
</evidence>
<keyword evidence="9" id="KW-1185">Reference proteome</keyword>
<evidence type="ECO:0000256" key="5">
    <source>
        <dbReference type="SAM" id="MobiDB-lite"/>
    </source>
</evidence>
<feature type="compositionally biased region" description="Basic and acidic residues" evidence="5">
    <location>
        <begin position="587"/>
        <end position="610"/>
    </location>
</feature>
<dbReference type="AlphaFoldDB" id="A0A175WAS9"/>
<evidence type="ECO:0000259" key="7">
    <source>
        <dbReference type="PROSITE" id="PS50850"/>
    </source>
</evidence>
<reference evidence="8 9" key="1">
    <citation type="journal article" date="2016" name="Genome Announc.">
        <title>Genome Sequence of Madurella mycetomatis mm55, Isolated from a Human Mycetoma Case in Sudan.</title>
        <authorList>
            <person name="Smit S."/>
            <person name="Derks M.F."/>
            <person name="Bervoets S."/>
            <person name="Fahal A."/>
            <person name="van Leeuwen W."/>
            <person name="van Belkum A."/>
            <person name="van de Sande W.W."/>
        </authorList>
    </citation>
    <scope>NUCLEOTIDE SEQUENCE [LARGE SCALE GENOMIC DNA]</scope>
    <source>
        <strain evidence="9">mm55</strain>
    </source>
</reference>
<evidence type="ECO:0000256" key="4">
    <source>
        <dbReference type="ARBA" id="ARBA00023136"/>
    </source>
</evidence>
<feature type="transmembrane region" description="Helical" evidence="6">
    <location>
        <begin position="407"/>
        <end position="428"/>
    </location>
</feature>
<feature type="compositionally biased region" description="Low complexity" evidence="5">
    <location>
        <begin position="92"/>
        <end position="105"/>
    </location>
</feature>
<dbReference type="Proteomes" id="UP000078237">
    <property type="component" value="Unassembled WGS sequence"/>
</dbReference>
<dbReference type="OrthoDB" id="3365399at2759"/>
<feature type="domain" description="Major facilitator superfamily (MFS) profile" evidence="7">
    <location>
        <begin position="141"/>
        <end position="571"/>
    </location>
</feature>
<feature type="transmembrane region" description="Helical" evidence="6">
    <location>
        <begin position="207"/>
        <end position="226"/>
    </location>
</feature>
<dbReference type="PROSITE" id="PS50850">
    <property type="entry name" value="MFS"/>
    <property type="match status" value="1"/>
</dbReference>
<keyword evidence="2 6" id="KW-0812">Transmembrane</keyword>
<feature type="transmembrane region" description="Helical" evidence="6">
    <location>
        <begin position="296"/>
        <end position="315"/>
    </location>
</feature>
<dbReference type="PANTHER" id="PTHR23502:SF12">
    <property type="entry name" value="MULTIDRUG TRANSPORTER, PUTATIVE (AFU_ORTHOLOGUE AFUA_1G06440)-RELATED"/>
    <property type="match status" value="1"/>
</dbReference>
<dbReference type="PANTHER" id="PTHR23502">
    <property type="entry name" value="MAJOR FACILITATOR SUPERFAMILY"/>
    <property type="match status" value="1"/>
</dbReference>
<feature type="compositionally biased region" description="Low complexity" evidence="5">
    <location>
        <begin position="51"/>
        <end position="65"/>
    </location>
</feature>
<feature type="region of interest" description="Disordered" evidence="5">
    <location>
        <begin position="587"/>
        <end position="642"/>
    </location>
</feature>
<accession>A0A175WAS9</accession>
<keyword evidence="4 6" id="KW-0472">Membrane</keyword>
<dbReference type="GO" id="GO:0005886">
    <property type="term" value="C:plasma membrane"/>
    <property type="evidence" value="ECO:0007669"/>
    <property type="project" value="TreeGrafter"/>
</dbReference>
<comment type="subcellular location">
    <subcellularLocation>
        <location evidence="1">Membrane</location>
        <topology evidence="1">Multi-pass membrane protein</topology>
    </subcellularLocation>
</comment>
<sequence length="642" mass="69647">MSSYSPDVEKQSSVAVPSIEAAVASYDTSSSTLKSELPHKEMAGNSHRESLSLSSSVDSDPLSPLEDALARPSSIRDVDVDSEPGSPDDLAQARTRTSITSSASRPPDFEVILEPDDPENPRNWHRRLTSTPRPFWYRAWTIFTVSYSTWVVVLYSTSYTATIQGIMDEFDVSSRSVATLGLTTYLLGLAAGSVIVAPMSELYGRRVVYLVCLSVFVVLIVPSGLARSLTDMVVVRFFAALFGAAMISNGPGTVVDIANHETLALCLSLWSVAPLNGPTTGPIIGGFVYESLGWRWGNWLAMILGGAAVIMLATVKETYAPALLKKKAARMRKETGDDRWWCRYDERISTLHLLKINLSRPFILAATEPILWFFNVWISIVYGILYLCFVAYPIVFTQHRGWSVGMSGLAFVGIAIGTLLAIFLEPFWRRIINSSPKRDPETGRAAPEATALIMSIGALLTPLGQLVFSWTCLPASIHPAVPIAFGIPFGMGNTLSFIYGSNYLAGAYGIYAASALAGNAVIRSAIGGALPLAGPAMYSAMTPQWAGTFLGLLEVLLIPIPFMFYRYGDRIRAKSRVIQQMREEQAKAEKRKVRTEAKAEKNLRSGRGRDTTAVAPGSRARGTGGEGLQLQPQLSAPGAGIP</sequence>
<dbReference type="Gene3D" id="1.20.1250.20">
    <property type="entry name" value="MFS general substrate transporter like domains"/>
    <property type="match status" value="1"/>
</dbReference>
<dbReference type="InterPro" id="IPR036259">
    <property type="entry name" value="MFS_trans_sf"/>
</dbReference>
<dbReference type="EMBL" id="LCTW02000052">
    <property type="protein sequence ID" value="KXX80723.1"/>
    <property type="molecule type" value="Genomic_DNA"/>
</dbReference>
<feature type="transmembrane region" description="Helical" evidence="6">
    <location>
        <begin position="449"/>
        <end position="468"/>
    </location>
</feature>
<dbReference type="GO" id="GO:0022857">
    <property type="term" value="F:transmembrane transporter activity"/>
    <property type="evidence" value="ECO:0007669"/>
    <property type="project" value="InterPro"/>
</dbReference>
<evidence type="ECO:0000256" key="1">
    <source>
        <dbReference type="ARBA" id="ARBA00004141"/>
    </source>
</evidence>
<dbReference type="SUPFAM" id="SSF103473">
    <property type="entry name" value="MFS general substrate transporter"/>
    <property type="match status" value="1"/>
</dbReference>
<evidence type="ECO:0000256" key="2">
    <source>
        <dbReference type="ARBA" id="ARBA00022692"/>
    </source>
</evidence>
<dbReference type="InterPro" id="IPR011701">
    <property type="entry name" value="MFS"/>
</dbReference>
<protein>
    <submittedName>
        <fullName evidence="8">Transporter mfs2</fullName>
    </submittedName>
</protein>
<feature type="transmembrane region" description="Helical" evidence="6">
    <location>
        <begin position="511"/>
        <end position="533"/>
    </location>
</feature>
<proteinExistence type="predicted"/>
<keyword evidence="3 6" id="KW-1133">Transmembrane helix</keyword>
<feature type="transmembrane region" description="Helical" evidence="6">
    <location>
        <begin position="480"/>
        <end position="499"/>
    </location>
</feature>
<feature type="region of interest" description="Disordered" evidence="5">
    <location>
        <begin position="24"/>
        <end position="116"/>
    </location>
</feature>
<dbReference type="Pfam" id="PF07690">
    <property type="entry name" value="MFS_1"/>
    <property type="match status" value="1"/>
</dbReference>
<feature type="transmembrane region" description="Helical" evidence="6">
    <location>
        <begin position="545"/>
        <end position="565"/>
    </location>
</feature>
<evidence type="ECO:0000256" key="3">
    <source>
        <dbReference type="ARBA" id="ARBA00022989"/>
    </source>
</evidence>
<gene>
    <name evidence="8" type="ORF">MMYC01_203838</name>
</gene>
<organism evidence="8 9">
    <name type="scientific">Madurella mycetomatis</name>
    <dbReference type="NCBI Taxonomy" id="100816"/>
    <lineage>
        <taxon>Eukaryota</taxon>
        <taxon>Fungi</taxon>
        <taxon>Dikarya</taxon>
        <taxon>Ascomycota</taxon>
        <taxon>Pezizomycotina</taxon>
        <taxon>Sordariomycetes</taxon>
        <taxon>Sordariomycetidae</taxon>
        <taxon>Sordariales</taxon>
        <taxon>Sordariales incertae sedis</taxon>
        <taxon>Madurella</taxon>
    </lineage>
</organism>
<comment type="caution">
    <text evidence="8">The sequence shown here is derived from an EMBL/GenBank/DDBJ whole genome shotgun (WGS) entry which is preliminary data.</text>
</comment>
<feature type="transmembrane region" description="Helical" evidence="6">
    <location>
        <begin position="135"/>
        <end position="156"/>
    </location>
</feature>